<dbReference type="FunFam" id="1.10.510.10:FF:000182">
    <property type="entry name" value="MAP kinase kinase kinase mkh1"/>
    <property type="match status" value="1"/>
</dbReference>
<evidence type="ECO:0000256" key="6">
    <source>
        <dbReference type="SAM" id="MobiDB-lite"/>
    </source>
</evidence>
<evidence type="ECO:0000256" key="5">
    <source>
        <dbReference type="PROSITE-ProRule" id="PRU10141"/>
    </source>
</evidence>
<dbReference type="Pfam" id="PF00069">
    <property type="entry name" value="Pkinase"/>
    <property type="match status" value="1"/>
</dbReference>
<feature type="compositionally biased region" description="Polar residues" evidence="6">
    <location>
        <begin position="309"/>
        <end position="321"/>
    </location>
</feature>
<proteinExistence type="predicted"/>
<dbReference type="PROSITE" id="PS50011">
    <property type="entry name" value="PROTEIN_KINASE_DOM"/>
    <property type="match status" value="1"/>
</dbReference>
<evidence type="ECO:0000256" key="2">
    <source>
        <dbReference type="ARBA" id="ARBA00022741"/>
    </source>
</evidence>
<dbReference type="PANTHER" id="PTHR48016:SF48">
    <property type="entry name" value="SERINE_THREONINE-PROTEIN KINASE BCK1_SLK1_SSP31"/>
    <property type="match status" value="1"/>
</dbReference>
<sequence length="1268" mass="141970">MSKDPDRLPKFLYDQIPSEISNSGALNSRIKASKDSPYSRAIPTKPAKSQHIAPSSLTLDTSINRIAPSNIPIKVSHDARSLEVPKREPGAENQPLYGQVNEKLSAILSAPEESDENQFSFETPQPDQSQTQFRVSRRISRGFHSNSSSISWNVSNPEEWTLENITVWFKTHEFNESWIDLFTNERLAQNEFLKLQSYDELKKYIPFLVTDDNSTPSRFIQLLRKTLGKASMPKLEPPSPTISLISGSSYDSSLDQTAEADRSGEHRTLGEKLQPVASAPPLAVEEPGTAPLYTSDKDSVPKPRPLSTIEDSSSQLYNTNSDSHHSKPFFKRHQKNSSSESSFFTTMFGNHPTGTSGPPPPSSNTQSASTPVVESFQKRHERTSSRGSINESTTPKNIFNKFFGKSRTDYTFPKAPKSTDSPISPASAHGSMKKPNDRKNSHEKSFMVGKQKNIDSKFEKLGPVGKKPSPIGVTIPVVTKSTLHSRESLSSSATTIVPPAKSPFVLDQKFRPVPRNNRDVFVLISKDNITFTRLDAAKFDDIDKFKKRILAVLNMKPFFKSEFCLTGFNSDPGTPLDDETFAELMKHKFFGETMKILVVQKGLERNSSMLSTYSFHSLTSDNSFERVNQTPKYLLEANKNGMDYLNFKDYMNQDARQFIEPKRSTSSSLTRARSITTTSNPDQASFRVIRSEKQEIDFDKKRESPFMRRDSLVAHRSAPAPPIPDSSPISMTGSTKSSRKPPPPLPESPDKLSGGTVTRANTIKRSRTQRGGFDPFKENAITFENAPELEESDGDSVDSDEGLFAKAPSKTTNSDTQSVKVATNISSSSSDSLLDIRPPAEVLYDNLEIYFPNTDLDKLIIDEVVSPPVSPVAEEKVPAKADYSGHLKPPEPSGKIHRMKSIRIVAQEAKKEAQRKDKYRSSSLLRRTSTKMWGQKVVEVTPGNRASYVNKLKNHKGQYKEFAWVKGELIGIGTFGKVYLALNVTTGEMIAVKQTVISKRFTSQRETKEIMDTFRAEVDSLKDLDHVNIVQYLGFEKKDNIYSVFLEYVSGGSVGHLIRRYGRFDEDLIKFLTRQVLQGLSYIHSKGILHRDLKADNLLLEMDGICKISDFGISKKAKDIYANESAMSFQGTIFWMAPEIIDNTSHKGYSAKVDIWSLGCVVLEMYAGKRPWSDFAIAGAIFKLGAKSAPPIPEDTRKMMSETGSAFLDQCFQTDPDSRPTATELLQHKFSVRDPRFQFTKTELARKMKFEDTQEEKKADMMLQSKAV</sequence>
<evidence type="ECO:0000313" key="9">
    <source>
        <dbReference type="Proteomes" id="UP000769157"/>
    </source>
</evidence>
<feature type="region of interest" description="Disordered" evidence="6">
    <location>
        <begin position="710"/>
        <end position="815"/>
    </location>
</feature>
<evidence type="ECO:0000259" key="7">
    <source>
        <dbReference type="PROSITE" id="PS50011"/>
    </source>
</evidence>
<dbReference type="InterPro" id="IPR011009">
    <property type="entry name" value="Kinase-like_dom_sf"/>
</dbReference>
<feature type="binding site" evidence="5">
    <location>
        <position position="993"/>
    </location>
    <ligand>
        <name>ATP</name>
        <dbReference type="ChEBI" id="CHEBI:30616"/>
    </ligand>
</feature>
<dbReference type="AlphaFoldDB" id="A0A9P8PFZ8"/>
<protein>
    <recommendedName>
        <fullName evidence="7">Protein kinase domain-containing protein</fullName>
    </recommendedName>
</protein>
<keyword evidence="9" id="KW-1185">Reference proteome</keyword>
<feature type="compositionally biased region" description="Acidic residues" evidence="6">
    <location>
        <begin position="787"/>
        <end position="801"/>
    </location>
</feature>
<dbReference type="SUPFAM" id="SSF56112">
    <property type="entry name" value="Protein kinase-like (PK-like)"/>
    <property type="match status" value="1"/>
</dbReference>
<organism evidence="8 9">
    <name type="scientific">Ogataea philodendri</name>
    <dbReference type="NCBI Taxonomy" id="1378263"/>
    <lineage>
        <taxon>Eukaryota</taxon>
        <taxon>Fungi</taxon>
        <taxon>Dikarya</taxon>
        <taxon>Ascomycota</taxon>
        <taxon>Saccharomycotina</taxon>
        <taxon>Pichiomycetes</taxon>
        <taxon>Pichiales</taxon>
        <taxon>Pichiaceae</taxon>
        <taxon>Ogataea</taxon>
    </lineage>
</organism>
<keyword evidence="2 5" id="KW-0547">Nucleotide-binding</keyword>
<feature type="compositionally biased region" description="Polar residues" evidence="6">
    <location>
        <begin position="385"/>
        <end position="397"/>
    </location>
</feature>
<reference evidence="8" key="2">
    <citation type="submission" date="2021-01" db="EMBL/GenBank/DDBJ databases">
        <authorList>
            <person name="Schikora-Tamarit M.A."/>
        </authorList>
    </citation>
    <scope>NUCLEOTIDE SEQUENCE</scope>
    <source>
        <strain evidence="8">CBS6075</strain>
    </source>
</reference>
<dbReference type="SMART" id="SM00220">
    <property type="entry name" value="S_TKc"/>
    <property type="match status" value="1"/>
</dbReference>
<dbReference type="RefSeq" id="XP_046063997.1">
    <property type="nucleotide sequence ID" value="XM_046201810.1"/>
</dbReference>
<gene>
    <name evidence="8" type="ORF">OGAPHI_001087</name>
</gene>
<dbReference type="InterPro" id="IPR050538">
    <property type="entry name" value="MAP_kinase_kinase_kinase"/>
</dbReference>
<evidence type="ECO:0000313" key="8">
    <source>
        <dbReference type="EMBL" id="KAH3670572.1"/>
    </source>
</evidence>
<dbReference type="InterPro" id="IPR000719">
    <property type="entry name" value="Prot_kinase_dom"/>
</dbReference>
<evidence type="ECO:0000256" key="3">
    <source>
        <dbReference type="ARBA" id="ARBA00022777"/>
    </source>
</evidence>
<feature type="compositionally biased region" description="Basic and acidic residues" evidence="6">
    <location>
        <begin position="259"/>
        <end position="270"/>
    </location>
</feature>
<feature type="region of interest" description="Disordered" evidence="6">
    <location>
        <begin position="658"/>
        <end position="690"/>
    </location>
</feature>
<feature type="region of interest" description="Disordered" evidence="6">
    <location>
        <begin position="231"/>
        <end position="445"/>
    </location>
</feature>
<dbReference type="InterPro" id="IPR017441">
    <property type="entry name" value="Protein_kinase_ATP_BS"/>
</dbReference>
<comment type="caution">
    <text evidence="8">The sequence shown here is derived from an EMBL/GenBank/DDBJ whole genome shotgun (WGS) entry which is preliminary data.</text>
</comment>
<feature type="compositionally biased region" description="Basic and acidic residues" evidence="6">
    <location>
        <begin position="434"/>
        <end position="445"/>
    </location>
</feature>
<reference evidence="8" key="1">
    <citation type="journal article" date="2021" name="Open Biol.">
        <title>Shared evolutionary footprints suggest mitochondrial oxidative damage underlies multiple complex I losses in fungi.</title>
        <authorList>
            <person name="Schikora-Tamarit M.A."/>
            <person name="Marcet-Houben M."/>
            <person name="Nosek J."/>
            <person name="Gabaldon T."/>
        </authorList>
    </citation>
    <scope>NUCLEOTIDE SEQUENCE</scope>
    <source>
        <strain evidence="8">CBS6075</strain>
    </source>
</reference>
<accession>A0A9P8PFZ8</accession>
<name>A0A9P8PFZ8_9ASCO</name>
<feature type="compositionally biased region" description="Low complexity" evidence="6">
    <location>
        <begin position="726"/>
        <end position="736"/>
    </location>
</feature>
<keyword evidence="1" id="KW-0808">Transferase</keyword>
<feature type="domain" description="Protein kinase" evidence="7">
    <location>
        <begin position="964"/>
        <end position="1231"/>
    </location>
</feature>
<feature type="compositionally biased region" description="Low complexity" evidence="6">
    <location>
        <begin position="242"/>
        <end position="255"/>
    </location>
</feature>
<keyword evidence="3" id="KW-0418">Kinase</keyword>
<dbReference type="Gene3D" id="1.10.510.10">
    <property type="entry name" value="Transferase(Phosphotransferase) domain 1"/>
    <property type="match status" value="1"/>
</dbReference>
<keyword evidence="4 5" id="KW-0067">ATP-binding</keyword>
<dbReference type="GO" id="GO:0030447">
    <property type="term" value="P:filamentous growth"/>
    <property type="evidence" value="ECO:0007669"/>
    <property type="project" value="UniProtKB-ARBA"/>
</dbReference>
<dbReference type="Proteomes" id="UP000769157">
    <property type="component" value="Unassembled WGS sequence"/>
</dbReference>
<feature type="compositionally biased region" description="Low complexity" evidence="6">
    <location>
        <begin position="664"/>
        <end position="679"/>
    </location>
</feature>
<feature type="compositionally biased region" description="Basic residues" evidence="6">
    <location>
        <begin position="326"/>
        <end position="335"/>
    </location>
</feature>
<dbReference type="InterPro" id="IPR008271">
    <property type="entry name" value="Ser/Thr_kinase_AS"/>
</dbReference>
<dbReference type="GO" id="GO:0000165">
    <property type="term" value="P:MAPK cascade"/>
    <property type="evidence" value="ECO:0007669"/>
    <property type="project" value="UniProtKB-ARBA"/>
</dbReference>
<dbReference type="GO" id="GO:0005524">
    <property type="term" value="F:ATP binding"/>
    <property type="evidence" value="ECO:0007669"/>
    <property type="project" value="UniProtKB-UniRule"/>
</dbReference>
<dbReference type="PROSITE" id="PS00108">
    <property type="entry name" value="PROTEIN_KINASE_ST"/>
    <property type="match status" value="1"/>
</dbReference>
<evidence type="ECO:0000256" key="4">
    <source>
        <dbReference type="ARBA" id="ARBA00022840"/>
    </source>
</evidence>
<evidence type="ECO:0000256" key="1">
    <source>
        <dbReference type="ARBA" id="ARBA00022679"/>
    </source>
</evidence>
<dbReference type="GO" id="GO:0004672">
    <property type="term" value="F:protein kinase activity"/>
    <property type="evidence" value="ECO:0007669"/>
    <property type="project" value="InterPro"/>
</dbReference>
<dbReference type="PROSITE" id="PS00107">
    <property type="entry name" value="PROTEIN_KINASE_ATP"/>
    <property type="match status" value="1"/>
</dbReference>
<dbReference type="PANTHER" id="PTHR48016">
    <property type="entry name" value="MAP KINASE KINASE KINASE SSK2-RELATED-RELATED"/>
    <property type="match status" value="1"/>
</dbReference>
<dbReference type="OrthoDB" id="266718at2759"/>
<dbReference type="GeneID" id="70233055"/>
<feature type="region of interest" description="Disordered" evidence="6">
    <location>
        <begin position="23"/>
        <end position="54"/>
    </location>
</feature>
<dbReference type="EMBL" id="JAEUBE010000087">
    <property type="protein sequence ID" value="KAH3670572.1"/>
    <property type="molecule type" value="Genomic_DNA"/>
</dbReference>